<evidence type="ECO:0000313" key="1">
    <source>
        <dbReference type="EMBL" id="CAK0882086.1"/>
    </source>
</evidence>
<comment type="caution">
    <text evidence="1">The sequence shown here is derived from an EMBL/GenBank/DDBJ whole genome shotgun (WGS) entry which is preliminary data.</text>
</comment>
<reference evidence="1" key="1">
    <citation type="submission" date="2023-10" db="EMBL/GenBank/DDBJ databases">
        <authorList>
            <person name="Chen Y."/>
            <person name="Shah S."/>
            <person name="Dougan E. K."/>
            <person name="Thang M."/>
            <person name="Chan C."/>
        </authorList>
    </citation>
    <scope>NUCLEOTIDE SEQUENCE [LARGE SCALE GENOMIC DNA]</scope>
</reference>
<sequence>VVCDQPGLRLGCLELFVRLRAAAPGDGRAQAEQHAEQAAHSTGHFAVSEDHRQRRLVRWRAAPTPRLWEERAAAIAAGRRPTARLREDQTWRASCALTSGEPEAAGDRTLGLEAVDWLWEGLNALVLAVSPGTEAVTPHSAGLFGPGVYVGGSAAAEAKGEGRPCGGWRGVVGFCFEELCRRAEADPDPARYCLGLSLWELLGDGARDLLAEAGEDTSHELRFETAQFKRAEDAMSLLEAAGFFGGVHSSQGPRHLFARAVLFDAQWESLAALHFAEVAGCAAGDAPAGATATDREALFALLEAAATGDAAPATPAVGACKLAEVLTPLLLGNCKPFLLCTVPERPRDGAEAI</sequence>
<feature type="non-terminal residue" evidence="1">
    <location>
        <position position="1"/>
    </location>
</feature>
<protein>
    <submittedName>
        <fullName evidence="1">Uncharacterized protein</fullName>
    </submittedName>
</protein>
<gene>
    <name evidence="1" type="ORF">PCOR1329_LOCUS64722</name>
</gene>
<dbReference type="EMBL" id="CAUYUJ010018268">
    <property type="protein sequence ID" value="CAK0882086.1"/>
    <property type="molecule type" value="Genomic_DNA"/>
</dbReference>
<dbReference type="Proteomes" id="UP001189429">
    <property type="component" value="Unassembled WGS sequence"/>
</dbReference>
<dbReference type="SUPFAM" id="SSF52540">
    <property type="entry name" value="P-loop containing nucleoside triphosphate hydrolases"/>
    <property type="match status" value="1"/>
</dbReference>
<organism evidence="1 2">
    <name type="scientific">Prorocentrum cordatum</name>
    <dbReference type="NCBI Taxonomy" id="2364126"/>
    <lineage>
        <taxon>Eukaryota</taxon>
        <taxon>Sar</taxon>
        <taxon>Alveolata</taxon>
        <taxon>Dinophyceae</taxon>
        <taxon>Prorocentrales</taxon>
        <taxon>Prorocentraceae</taxon>
        <taxon>Prorocentrum</taxon>
    </lineage>
</organism>
<accession>A0ABN9W8Q4</accession>
<proteinExistence type="predicted"/>
<dbReference type="InterPro" id="IPR027417">
    <property type="entry name" value="P-loop_NTPase"/>
</dbReference>
<name>A0ABN9W8Q4_9DINO</name>
<evidence type="ECO:0000313" key="2">
    <source>
        <dbReference type="Proteomes" id="UP001189429"/>
    </source>
</evidence>
<feature type="non-terminal residue" evidence="1">
    <location>
        <position position="353"/>
    </location>
</feature>
<keyword evidence="2" id="KW-1185">Reference proteome</keyword>